<evidence type="ECO:0000313" key="5">
    <source>
        <dbReference type="EMBL" id="KAH8984519.1"/>
    </source>
</evidence>
<gene>
    <name evidence="5" type="ORF">EDB92DRAFT_1936495</name>
</gene>
<dbReference type="GO" id="GO:0005856">
    <property type="term" value="C:cytoskeleton"/>
    <property type="evidence" value="ECO:0007669"/>
    <property type="project" value="InterPro"/>
</dbReference>
<dbReference type="SUPFAM" id="SSF48350">
    <property type="entry name" value="GTPase activation domain, GAP"/>
    <property type="match status" value="1"/>
</dbReference>
<feature type="region of interest" description="Disordered" evidence="1">
    <location>
        <begin position="178"/>
        <end position="358"/>
    </location>
</feature>
<dbReference type="InterPro" id="IPR038185">
    <property type="entry name" value="MyTH4_dom_sf"/>
</dbReference>
<protein>
    <recommendedName>
        <fullName evidence="7">Rho GTPase-activating protein 39</fullName>
    </recommendedName>
</protein>
<feature type="region of interest" description="Disordered" evidence="1">
    <location>
        <begin position="1"/>
        <end position="80"/>
    </location>
</feature>
<dbReference type="GO" id="GO:0005737">
    <property type="term" value="C:cytoplasm"/>
    <property type="evidence" value="ECO:0007669"/>
    <property type="project" value="TreeGrafter"/>
</dbReference>
<dbReference type="PROSITE" id="PS51016">
    <property type="entry name" value="MYTH4"/>
    <property type="match status" value="1"/>
</dbReference>
<feature type="compositionally biased region" description="Low complexity" evidence="1">
    <location>
        <begin position="68"/>
        <end position="77"/>
    </location>
</feature>
<dbReference type="InterPro" id="IPR036020">
    <property type="entry name" value="WW_dom_sf"/>
</dbReference>
<evidence type="ECO:0000259" key="4">
    <source>
        <dbReference type="PROSITE" id="PS51016"/>
    </source>
</evidence>
<feature type="domain" description="Rho-GAP" evidence="3">
    <location>
        <begin position="625"/>
        <end position="814"/>
    </location>
</feature>
<feature type="compositionally biased region" description="Polar residues" evidence="1">
    <location>
        <begin position="243"/>
        <end position="254"/>
    </location>
</feature>
<dbReference type="InterPro" id="IPR000857">
    <property type="entry name" value="MyTH4_dom"/>
</dbReference>
<dbReference type="Pfam" id="PF00620">
    <property type="entry name" value="RhoGAP"/>
    <property type="match status" value="1"/>
</dbReference>
<dbReference type="SMART" id="SM00139">
    <property type="entry name" value="MyTH4"/>
    <property type="match status" value="1"/>
</dbReference>
<evidence type="ECO:0000259" key="2">
    <source>
        <dbReference type="PROSITE" id="PS50020"/>
    </source>
</evidence>
<feature type="compositionally biased region" description="Polar residues" evidence="1">
    <location>
        <begin position="47"/>
        <end position="57"/>
    </location>
</feature>
<dbReference type="AlphaFoldDB" id="A0AAD4LAM1"/>
<evidence type="ECO:0000256" key="1">
    <source>
        <dbReference type="SAM" id="MobiDB-lite"/>
    </source>
</evidence>
<dbReference type="Gene3D" id="2.20.70.10">
    <property type="match status" value="1"/>
</dbReference>
<dbReference type="PANTHER" id="PTHR45876:SF8">
    <property type="entry name" value="FI04035P"/>
    <property type="match status" value="1"/>
</dbReference>
<evidence type="ECO:0000313" key="6">
    <source>
        <dbReference type="Proteomes" id="UP001201163"/>
    </source>
</evidence>
<feature type="compositionally biased region" description="Low complexity" evidence="1">
    <location>
        <begin position="1"/>
        <end position="14"/>
    </location>
</feature>
<dbReference type="PROSITE" id="PS50020">
    <property type="entry name" value="WW_DOMAIN_2"/>
    <property type="match status" value="1"/>
</dbReference>
<dbReference type="SUPFAM" id="SSF51045">
    <property type="entry name" value="WW domain"/>
    <property type="match status" value="1"/>
</dbReference>
<organism evidence="5 6">
    <name type="scientific">Lactarius akahatsu</name>
    <dbReference type="NCBI Taxonomy" id="416441"/>
    <lineage>
        <taxon>Eukaryota</taxon>
        <taxon>Fungi</taxon>
        <taxon>Dikarya</taxon>
        <taxon>Basidiomycota</taxon>
        <taxon>Agaricomycotina</taxon>
        <taxon>Agaricomycetes</taxon>
        <taxon>Russulales</taxon>
        <taxon>Russulaceae</taxon>
        <taxon>Lactarius</taxon>
    </lineage>
</organism>
<dbReference type="SMART" id="SM00324">
    <property type="entry name" value="RhoGAP"/>
    <property type="match status" value="1"/>
</dbReference>
<dbReference type="Proteomes" id="UP001201163">
    <property type="component" value="Unassembled WGS sequence"/>
</dbReference>
<dbReference type="InterPro" id="IPR008936">
    <property type="entry name" value="Rho_GTPase_activation_prot"/>
</dbReference>
<dbReference type="InterPro" id="IPR001202">
    <property type="entry name" value="WW_dom"/>
</dbReference>
<evidence type="ECO:0000259" key="3">
    <source>
        <dbReference type="PROSITE" id="PS50238"/>
    </source>
</evidence>
<comment type="caution">
    <text evidence="5">The sequence shown here is derived from an EMBL/GenBank/DDBJ whole genome shotgun (WGS) entry which is preliminary data.</text>
</comment>
<name>A0AAD4LAM1_9AGAM</name>
<sequence>MATSPPLSSRSLSSNAHFSAYTNGHAPAKPRTSNASSNSRQDKAYPTSITSGSTPEVQINGRPRHSRPSTSSASASTHTHDETTWGSHFWVTLVDPQSQVSFFACPATGQVSWDPPVGNFVLPPSENGEWWEIGDESRGGIPYYYHTKSGETVWEKPDGFVIPLTVLQNTALGRRLSKSFTSTPDQSPPPHAAGQQPRPVVHHPRSYKKEVRPVQAPGRLQSSASGPIAPTKKSPNAPPMRRNLTTDPHFSTPSRLAPALPPIPGSEASTPPTPTHSHRSFIPPRSPPQSLGVAVERLTRTPPQSPDTPSSSGYVSAPESTRLKPKLKIEAPAKNGHQTASVRPVPSTPTKGPTVAGKEIGRPVLNMNATLQLSPVRARAARTPIFVDAPPLPVPARTVKTLSTGAHPILPQDLASDIQQFVESDFAQQYFATHRTGFIFKRKVPVGQMMVWQRSPLTTPLLNLSRPLHKDAVRVFRAVQRLMGDSEKGATAGSNTPRLEEARWLLGEGLANGELRDEIYLPGDEAADKQSKCVCCLFMDSTFRGWQLLCVLLVTFPPSKNFEPYLHAFLSQHTGMTQGRVDVLAKHCLKRLAAIAKKGPRGKPPSLAEIETASDAAFNPSTFGEPLDAVFRLQERTYPTQRVPIVLPFLADGVLALGGTKSEGIFRVPGDSDAVAALKMRLDRGSYTLEGVDDPHVPASLFKLWLRELVDPLVPSEMYNDCIAFAGDAEACCAAVERLPTANRRVVLFVISFLQLFLDERVLAATKMTSANLALVMAPKPAAIDAQYVPQHGLGAVPSAAPRASKSRNRRAHS</sequence>
<keyword evidence="6" id="KW-1185">Reference proteome</keyword>
<dbReference type="Gene3D" id="1.25.40.530">
    <property type="entry name" value="MyTH4 domain"/>
    <property type="match status" value="1"/>
</dbReference>
<dbReference type="CDD" id="cd00201">
    <property type="entry name" value="WW"/>
    <property type="match status" value="1"/>
</dbReference>
<dbReference type="GO" id="GO:0005096">
    <property type="term" value="F:GTPase activator activity"/>
    <property type="evidence" value="ECO:0007669"/>
    <property type="project" value="TreeGrafter"/>
</dbReference>
<accession>A0AAD4LAM1</accession>
<feature type="domain" description="MyTH4" evidence="4">
    <location>
        <begin position="452"/>
        <end position="614"/>
    </location>
</feature>
<proteinExistence type="predicted"/>
<dbReference type="PANTHER" id="PTHR45876">
    <property type="entry name" value="FI04035P"/>
    <property type="match status" value="1"/>
</dbReference>
<dbReference type="GO" id="GO:0007165">
    <property type="term" value="P:signal transduction"/>
    <property type="evidence" value="ECO:0007669"/>
    <property type="project" value="InterPro"/>
</dbReference>
<reference evidence="5" key="1">
    <citation type="submission" date="2022-01" db="EMBL/GenBank/DDBJ databases">
        <title>Comparative genomics reveals a dynamic genome evolution in the ectomycorrhizal milk-cap (Lactarius) mushrooms.</title>
        <authorList>
            <consortium name="DOE Joint Genome Institute"/>
            <person name="Lebreton A."/>
            <person name="Tang N."/>
            <person name="Kuo A."/>
            <person name="LaButti K."/>
            <person name="Drula E."/>
            <person name="Barry K."/>
            <person name="Clum A."/>
            <person name="Lipzen A."/>
            <person name="Mousain D."/>
            <person name="Ng V."/>
            <person name="Wang R."/>
            <person name="Wang X."/>
            <person name="Dai Y."/>
            <person name="Henrissat B."/>
            <person name="Grigoriev I.V."/>
            <person name="Guerin-Laguette A."/>
            <person name="Yu F."/>
            <person name="Martin F.M."/>
        </authorList>
    </citation>
    <scope>NUCLEOTIDE SEQUENCE</scope>
    <source>
        <strain evidence="5">QP</strain>
    </source>
</reference>
<feature type="domain" description="WW" evidence="2">
    <location>
        <begin position="131"/>
        <end position="159"/>
    </location>
</feature>
<dbReference type="InterPro" id="IPR000198">
    <property type="entry name" value="RhoGAP_dom"/>
</dbReference>
<dbReference type="EMBL" id="JAKELL010000075">
    <property type="protein sequence ID" value="KAH8984519.1"/>
    <property type="molecule type" value="Genomic_DNA"/>
</dbReference>
<dbReference type="Gene3D" id="1.10.555.10">
    <property type="entry name" value="Rho GTPase activation protein"/>
    <property type="match status" value="1"/>
</dbReference>
<dbReference type="Pfam" id="PF00784">
    <property type="entry name" value="MyTH4"/>
    <property type="match status" value="1"/>
</dbReference>
<evidence type="ECO:0008006" key="7">
    <source>
        <dbReference type="Google" id="ProtNLM"/>
    </source>
</evidence>
<dbReference type="PROSITE" id="PS50238">
    <property type="entry name" value="RHOGAP"/>
    <property type="match status" value="1"/>
</dbReference>